<evidence type="ECO:0000256" key="2">
    <source>
        <dbReference type="ARBA" id="ARBA00022491"/>
    </source>
</evidence>
<dbReference type="SMART" id="SM01401">
    <property type="entry name" value="Sds3"/>
    <property type="match status" value="1"/>
</dbReference>
<keyword evidence="5" id="KW-0539">Nucleus</keyword>
<dbReference type="GO" id="GO:0098703">
    <property type="term" value="P:calcium ion import across plasma membrane"/>
    <property type="evidence" value="ECO:0007669"/>
    <property type="project" value="InterPro"/>
</dbReference>
<keyword evidence="7" id="KW-1133">Transmembrane helix</keyword>
<comment type="subcellular location">
    <subcellularLocation>
        <location evidence="1">Nucleus</location>
    </subcellularLocation>
</comment>
<evidence type="ECO:0000256" key="7">
    <source>
        <dbReference type="SAM" id="Phobius"/>
    </source>
</evidence>
<evidence type="ECO:0000256" key="6">
    <source>
        <dbReference type="SAM" id="MobiDB-lite"/>
    </source>
</evidence>
<feature type="transmembrane region" description="Helical" evidence="7">
    <location>
        <begin position="671"/>
        <end position="693"/>
    </location>
</feature>
<evidence type="ECO:0000256" key="1">
    <source>
        <dbReference type="ARBA" id="ARBA00004123"/>
    </source>
</evidence>
<dbReference type="Pfam" id="PF08598">
    <property type="entry name" value="Sds3"/>
    <property type="match status" value="1"/>
</dbReference>
<keyword evidence="7" id="KW-0472">Membrane</keyword>
<dbReference type="OrthoDB" id="70376at2759"/>
<keyword evidence="9" id="KW-1185">Reference proteome</keyword>
<reference evidence="8" key="1">
    <citation type="submission" date="2022-08" db="EMBL/GenBank/DDBJ databases">
        <authorList>
            <person name="Kallberg Y."/>
            <person name="Tangrot J."/>
            <person name="Rosling A."/>
        </authorList>
    </citation>
    <scope>NUCLEOTIDE SEQUENCE</scope>
    <source>
        <strain evidence="8">Wild A</strain>
    </source>
</reference>
<organism evidence="8 9">
    <name type="scientific">Funneliformis geosporum</name>
    <dbReference type="NCBI Taxonomy" id="1117311"/>
    <lineage>
        <taxon>Eukaryota</taxon>
        <taxon>Fungi</taxon>
        <taxon>Fungi incertae sedis</taxon>
        <taxon>Mucoromycota</taxon>
        <taxon>Glomeromycotina</taxon>
        <taxon>Glomeromycetes</taxon>
        <taxon>Glomerales</taxon>
        <taxon>Glomeraceae</taxon>
        <taxon>Funneliformis</taxon>
    </lineage>
</organism>
<dbReference type="PANTHER" id="PTHR39142">
    <property type="entry name" value="MID1P"/>
    <property type="match status" value="1"/>
</dbReference>
<dbReference type="AlphaFoldDB" id="A0A9W4SEQ5"/>
<accession>A0A9W4SEQ5</accession>
<keyword evidence="4" id="KW-0804">Transcription</keyword>
<keyword evidence="3" id="KW-0805">Transcription regulation</keyword>
<dbReference type="EMBL" id="CAMKVN010000251">
    <property type="protein sequence ID" value="CAI2165823.1"/>
    <property type="molecule type" value="Genomic_DNA"/>
</dbReference>
<dbReference type="GO" id="GO:0005654">
    <property type="term" value="C:nucleoplasm"/>
    <property type="evidence" value="ECO:0007669"/>
    <property type="project" value="UniProtKB-ARBA"/>
</dbReference>
<evidence type="ECO:0000256" key="3">
    <source>
        <dbReference type="ARBA" id="ARBA00023015"/>
    </source>
</evidence>
<evidence type="ECO:0000256" key="5">
    <source>
        <dbReference type="ARBA" id="ARBA00023242"/>
    </source>
</evidence>
<feature type="region of interest" description="Disordered" evidence="6">
    <location>
        <begin position="1"/>
        <end position="98"/>
    </location>
</feature>
<comment type="caution">
    <text evidence="8">The sequence shown here is derived from an EMBL/GenBank/DDBJ whole genome shotgun (WGS) entry which is preliminary data.</text>
</comment>
<dbReference type="GO" id="GO:0005262">
    <property type="term" value="F:calcium channel activity"/>
    <property type="evidence" value="ECO:0007669"/>
    <property type="project" value="InterPro"/>
</dbReference>
<dbReference type="Proteomes" id="UP001153678">
    <property type="component" value="Unassembled WGS sequence"/>
</dbReference>
<protein>
    <submittedName>
        <fullName evidence="8">25_t:CDS:1</fullName>
    </submittedName>
</protein>
<evidence type="ECO:0000313" key="9">
    <source>
        <dbReference type="Proteomes" id="UP001153678"/>
    </source>
</evidence>
<proteinExistence type="predicted"/>
<dbReference type="InterPro" id="IPR024338">
    <property type="entry name" value="MID1/Yam8"/>
</dbReference>
<dbReference type="InterPro" id="IPR013907">
    <property type="entry name" value="Sds3"/>
</dbReference>
<dbReference type="GO" id="GO:0010468">
    <property type="term" value="P:regulation of gene expression"/>
    <property type="evidence" value="ECO:0007669"/>
    <property type="project" value="UniProtKB-ARBA"/>
</dbReference>
<name>A0A9W4SEQ5_9GLOM</name>
<evidence type="ECO:0000256" key="4">
    <source>
        <dbReference type="ARBA" id="ARBA00023163"/>
    </source>
</evidence>
<dbReference type="PANTHER" id="PTHR39142:SF1">
    <property type="entry name" value="AEL197CP"/>
    <property type="match status" value="1"/>
</dbReference>
<gene>
    <name evidence="8" type="ORF">FWILDA_LOCUS2262</name>
</gene>
<feature type="compositionally biased region" description="Basic and acidic residues" evidence="6">
    <location>
        <begin position="83"/>
        <end position="98"/>
    </location>
</feature>
<sequence length="695" mass="80154">MPPSAHKASEKAVNSKRAKRQTSSKPNYFEGNSSDIDSQEDYDPMMNDTAYDGGDPEFGIEPMRIDDDESMKRYDEREEGEASEEHRETVVDQKKEKKRQEILDRIEKLQKEFINKKDEIFKDSIRQIDYDIRTMREGTHPEYEERLQQLIDKREQTLEKARFYRDYRLGCVERMFDAEKRQVEDDYMLEKQGLKEQMLADMDERRKKLKEDYESFDITSDAAMDGNPRYHPQRKLRARQKEDTEVKVKKPKLEEIKNGWLSTGSNVNYVFDIKINPLDLSLFTFSTNSTTKNLSNDKIFITVTTCKAPLPNLNKNPKSPPAEQLEIWISTKIKNPGHLNVDIPKENKTGLYIGVFAPKLSDDYFGHYQFQIGASTKDFLLNLPTVKGLILDDTDHANALFRTVNTSSKQPLYDVTFVEHKYVDGISQSLCAYTENHLNSKNVTYMTKEIYGKLQSLISISNLKNGTKYSVLVKEESVNDPKFFVPIAFQTQSQNNCMIIKNLEFCDKVFYSVPKTISKITEQELAIGYDNLAKSYFNNFELTIDQYPCDDKLRSKYSLVRNCNDCKEAYKDWICAIIIPRCANEDSSDGIERNKSRVEVSDETMKIDQPFVEIPPCIDLCYNITRSCPESFGFSCPNSSKSTNSTNSTYGDTIDRSCNSLGMDFSSRSNLAIWFSIQWTLIILVIGFTILIVGI</sequence>
<keyword evidence="2" id="KW-0678">Repressor</keyword>
<dbReference type="Pfam" id="PF12929">
    <property type="entry name" value="Mid1"/>
    <property type="match status" value="1"/>
</dbReference>
<feature type="compositionally biased region" description="Polar residues" evidence="6">
    <location>
        <begin position="23"/>
        <end position="36"/>
    </location>
</feature>
<keyword evidence="7" id="KW-0812">Transmembrane</keyword>
<evidence type="ECO:0000313" key="8">
    <source>
        <dbReference type="EMBL" id="CAI2165823.1"/>
    </source>
</evidence>